<accession>A0A4Q0AGT3</accession>
<comment type="caution">
    <text evidence="8">The sequence shown here is derived from an EMBL/GenBank/DDBJ whole genome shotgun (WGS) entry which is preliminary data.</text>
</comment>
<evidence type="ECO:0000313" key="9">
    <source>
        <dbReference type="Proteomes" id="UP000289257"/>
    </source>
</evidence>
<organism evidence="8 9">
    <name type="scientific">Candidatus Microsaccharimonas sossegonensis</name>
    <dbReference type="NCBI Taxonomy" id="2506948"/>
    <lineage>
        <taxon>Bacteria</taxon>
        <taxon>Candidatus Saccharimonadota</taxon>
        <taxon>Candidatus Saccharimonadia</taxon>
        <taxon>Candidatus Saccharimonadales</taxon>
        <taxon>Candidatus Saccharimonadaceae</taxon>
        <taxon>Candidatus Microsaccharimonas</taxon>
    </lineage>
</organism>
<comment type="catalytic activity">
    <reaction evidence="6">
        <text>Endonucleolytic cleavage of RNA, removing 5'-extranucleotides from tRNA precursor.</text>
        <dbReference type="EC" id="3.1.26.5"/>
    </reaction>
</comment>
<keyword evidence="1 6" id="KW-0819">tRNA processing</keyword>
<dbReference type="EC" id="3.1.26.5" evidence="6 7"/>
<keyword evidence="5 6" id="KW-0694">RNA-binding</keyword>
<reference evidence="8" key="1">
    <citation type="submission" date="2019-01" db="EMBL/GenBank/DDBJ databases">
        <title>Genomic signatures and co-occurrence patterns of the ultra-small Saccharimodia (Patescibacteria phylum) suggest a symbiotic lifestyle.</title>
        <authorList>
            <person name="Lemos L."/>
            <person name="Medeiros J."/>
            <person name="Andreote F."/>
            <person name="Fernandes G."/>
            <person name="Varani A."/>
            <person name="Oliveira G."/>
            <person name="Pylro V."/>
        </authorList>
    </citation>
    <scope>NUCLEOTIDE SEQUENCE [LARGE SCALE GENOMIC DNA]</scope>
    <source>
        <strain evidence="8">AMD02</strain>
    </source>
</reference>
<name>A0A4Q0AGT3_9BACT</name>
<dbReference type="EMBL" id="SCKX01000001">
    <property type="protein sequence ID" value="RWZ78362.1"/>
    <property type="molecule type" value="Genomic_DNA"/>
</dbReference>
<dbReference type="GO" id="GO:0000049">
    <property type="term" value="F:tRNA binding"/>
    <property type="evidence" value="ECO:0007669"/>
    <property type="project" value="UniProtKB-UniRule"/>
</dbReference>
<evidence type="ECO:0000313" key="8">
    <source>
        <dbReference type="EMBL" id="RWZ78362.1"/>
    </source>
</evidence>
<dbReference type="Gene3D" id="3.30.230.10">
    <property type="match status" value="1"/>
</dbReference>
<dbReference type="GO" id="GO:0042781">
    <property type="term" value="F:3'-tRNA processing endoribonuclease activity"/>
    <property type="evidence" value="ECO:0007669"/>
    <property type="project" value="TreeGrafter"/>
</dbReference>
<protein>
    <recommendedName>
        <fullName evidence="6 7">Ribonuclease P protein component</fullName>
        <shortName evidence="6">RNase P protein</shortName>
        <shortName evidence="6">RNaseP protein</shortName>
        <ecNumber evidence="6 7">3.1.26.5</ecNumber>
    </recommendedName>
    <alternativeName>
        <fullName evidence="6">Protein C5</fullName>
    </alternativeName>
</protein>
<dbReference type="InterPro" id="IPR000100">
    <property type="entry name" value="RNase_P"/>
</dbReference>
<keyword evidence="3 6" id="KW-0255">Endonuclease</keyword>
<dbReference type="HAMAP" id="MF_00227">
    <property type="entry name" value="RNase_P"/>
    <property type="match status" value="1"/>
</dbReference>
<evidence type="ECO:0000256" key="7">
    <source>
        <dbReference type="NCBIfam" id="TIGR00188"/>
    </source>
</evidence>
<evidence type="ECO:0000256" key="4">
    <source>
        <dbReference type="ARBA" id="ARBA00022801"/>
    </source>
</evidence>
<dbReference type="SUPFAM" id="SSF54211">
    <property type="entry name" value="Ribosomal protein S5 domain 2-like"/>
    <property type="match status" value="1"/>
</dbReference>
<dbReference type="Proteomes" id="UP000289257">
    <property type="component" value="Unassembled WGS sequence"/>
</dbReference>
<dbReference type="GO" id="GO:0030677">
    <property type="term" value="C:ribonuclease P complex"/>
    <property type="evidence" value="ECO:0007669"/>
    <property type="project" value="TreeGrafter"/>
</dbReference>
<keyword evidence="2 6" id="KW-0540">Nuclease</keyword>
<evidence type="ECO:0000256" key="1">
    <source>
        <dbReference type="ARBA" id="ARBA00022694"/>
    </source>
</evidence>
<dbReference type="AlphaFoldDB" id="A0A4Q0AGT3"/>
<keyword evidence="4 6" id="KW-0378">Hydrolase</keyword>
<dbReference type="PANTHER" id="PTHR33992:SF1">
    <property type="entry name" value="RIBONUCLEASE P PROTEIN COMPONENT"/>
    <property type="match status" value="1"/>
</dbReference>
<comment type="function">
    <text evidence="6">RNaseP catalyzes the removal of the 5'-leader sequence from pre-tRNA to produce the mature 5'-terminus. It can also cleave other RNA substrates such as 4.5S RNA. The protein component plays an auxiliary but essential role in vivo by binding to the 5'-leader sequence and broadening the substrate specificity of the ribozyme.</text>
</comment>
<comment type="similarity">
    <text evidence="6">Belongs to the RnpA family.</text>
</comment>
<dbReference type="GO" id="GO:0001682">
    <property type="term" value="P:tRNA 5'-leader removal"/>
    <property type="evidence" value="ECO:0007669"/>
    <property type="project" value="UniProtKB-UniRule"/>
</dbReference>
<gene>
    <name evidence="6 8" type="primary">rnpA</name>
    <name evidence="8" type="ORF">EOT05_01185</name>
</gene>
<evidence type="ECO:0000256" key="2">
    <source>
        <dbReference type="ARBA" id="ARBA00022722"/>
    </source>
</evidence>
<dbReference type="PANTHER" id="PTHR33992">
    <property type="entry name" value="RIBONUCLEASE P PROTEIN COMPONENT"/>
    <property type="match status" value="1"/>
</dbReference>
<comment type="subunit">
    <text evidence="6">Consists of a catalytic RNA component (M1 or rnpB) and a protein subunit.</text>
</comment>
<evidence type="ECO:0000256" key="6">
    <source>
        <dbReference type="HAMAP-Rule" id="MF_00227"/>
    </source>
</evidence>
<dbReference type="InterPro" id="IPR014721">
    <property type="entry name" value="Ribsml_uS5_D2-typ_fold_subgr"/>
</dbReference>
<evidence type="ECO:0000256" key="3">
    <source>
        <dbReference type="ARBA" id="ARBA00022759"/>
    </source>
</evidence>
<dbReference type="Pfam" id="PF00825">
    <property type="entry name" value="Ribonuclease_P"/>
    <property type="match status" value="1"/>
</dbReference>
<dbReference type="NCBIfam" id="TIGR00188">
    <property type="entry name" value="rnpA"/>
    <property type="match status" value="1"/>
</dbReference>
<dbReference type="InterPro" id="IPR020568">
    <property type="entry name" value="Ribosomal_Su5_D2-typ_SF"/>
</dbReference>
<proteinExistence type="inferred from homology"/>
<keyword evidence="9" id="KW-1185">Reference proteome</keyword>
<evidence type="ECO:0000256" key="5">
    <source>
        <dbReference type="ARBA" id="ARBA00022884"/>
    </source>
</evidence>
<sequence>MIPSPFRFHGHNSLRFVYTNGKAVRSQPLTIKWVNNSHRSRPRISVVVSKKVIKSAVGRNRIRRRIYEYMRIHLPQLNDVYDIVVITTSSELINTPYSELSGYMDDLLEKAGIYKRL</sequence>
<dbReference type="GO" id="GO:0004526">
    <property type="term" value="F:ribonuclease P activity"/>
    <property type="evidence" value="ECO:0007669"/>
    <property type="project" value="UniProtKB-UniRule"/>
</dbReference>